<sequence>MDVPLHPTLNALLNLASAVCLVAGYVSIRRRQVARHRAWMLGAFGASTAFLVSYLIYHARVGSVPFAGPDWARPVYFFFLITHSVLAALVLPMALATLYHALKGRYAPHRRIARWTWPIWMYVSVTGAAVVYVMLYILFPSHGAAP</sequence>
<gene>
    <name evidence="2" type="ORF">VLY81_07210</name>
</gene>
<dbReference type="PANTHER" id="PTHR37692:SF1">
    <property type="entry name" value="DUF420 DOMAIN-CONTAINING PROTEIN"/>
    <property type="match status" value="1"/>
</dbReference>
<accession>A0ABZ1BK23</accession>
<organism evidence="2 3">
    <name type="scientific">Geochorda subterranea</name>
    <dbReference type="NCBI Taxonomy" id="3109564"/>
    <lineage>
        <taxon>Bacteria</taxon>
        <taxon>Bacillati</taxon>
        <taxon>Bacillota</taxon>
        <taxon>Limnochordia</taxon>
        <taxon>Limnochordales</taxon>
        <taxon>Geochordaceae</taxon>
        <taxon>Geochorda</taxon>
    </lineage>
</organism>
<keyword evidence="1" id="KW-1133">Transmembrane helix</keyword>
<dbReference type="EMBL" id="CP141614">
    <property type="protein sequence ID" value="WRP13247.1"/>
    <property type="molecule type" value="Genomic_DNA"/>
</dbReference>
<dbReference type="InterPro" id="IPR007352">
    <property type="entry name" value="DUF420"/>
</dbReference>
<feature type="transmembrane region" description="Helical" evidence="1">
    <location>
        <begin position="77"/>
        <end position="99"/>
    </location>
</feature>
<proteinExistence type="predicted"/>
<dbReference type="RefSeq" id="WP_324667491.1">
    <property type="nucleotide sequence ID" value="NZ_CP141614.1"/>
</dbReference>
<feature type="transmembrane region" description="Helical" evidence="1">
    <location>
        <begin position="6"/>
        <end position="26"/>
    </location>
</feature>
<dbReference type="Proteomes" id="UP001333102">
    <property type="component" value="Chromosome"/>
</dbReference>
<dbReference type="Pfam" id="PF04238">
    <property type="entry name" value="DUF420"/>
    <property type="match status" value="1"/>
</dbReference>
<evidence type="ECO:0000313" key="2">
    <source>
        <dbReference type="EMBL" id="WRP13247.1"/>
    </source>
</evidence>
<feature type="transmembrane region" description="Helical" evidence="1">
    <location>
        <begin position="38"/>
        <end position="57"/>
    </location>
</feature>
<evidence type="ECO:0000256" key="1">
    <source>
        <dbReference type="SAM" id="Phobius"/>
    </source>
</evidence>
<evidence type="ECO:0000313" key="3">
    <source>
        <dbReference type="Proteomes" id="UP001333102"/>
    </source>
</evidence>
<reference evidence="3" key="1">
    <citation type="submission" date="2023-12" db="EMBL/GenBank/DDBJ databases">
        <title>Novel isolates from deep terrestrial aquifers shed light on the physiology and ecology of the class Limnochordia.</title>
        <authorList>
            <person name="Karnachuk O.V."/>
            <person name="Lukina A.P."/>
            <person name="Avakyan M.R."/>
            <person name="Kadnikov V."/>
            <person name="Begmatov S."/>
            <person name="Beletsky A.V."/>
            <person name="Mardanov A.V."/>
            <person name="Ravin N.V."/>
        </authorList>
    </citation>
    <scope>NUCLEOTIDE SEQUENCE [LARGE SCALE GENOMIC DNA]</scope>
    <source>
        <strain evidence="3">LN</strain>
    </source>
</reference>
<keyword evidence="1" id="KW-0812">Transmembrane</keyword>
<protein>
    <submittedName>
        <fullName evidence="2">DUF420 domain-containing protein</fullName>
    </submittedName>
</protein>
<keyword evidence="1" id="KW-0472">Membrane</keyword>
<dbReference type="PANTHER" id="PTHR37692">
    <property type="entry name" value="HYPOTHETICAL MEMBRANE SPANNING PROTEIN"/>
    <property type="match status" value="1"/>
</dbReference>
<keyword evidence="3" id="KW-1185">Reference proteome</keyword>
<name>A0ABZ1BK23_9FIRM</name>
<feature type="transmembrane region" description="Helical" evidence="1">
    <location>
        <begin position="119"/>
        <end position="139"/>
    </location>
</feature>